<evidence type="ECO:0000256" key="1">
    <source>
        <dbReference type="ARBA" id="ARBA00007831"/>
    </source>
</evidence>
<dbReference type="SUPFAM" id="SSF47874">
    <property type="entry name" value="Annexin"/>
    <property type="match status" value="1"/>
</dbReference>
<dbReference type="Proteomes" id="UP001642409">
    <property type="component" value="Unassembled WGS sequence"/>
</dbReference>
<keyword evidence="4" id="KW-1185">Reference proteome</keyword>
<dbReference type="InterPro" id="IPR037104">
    <property type="entry name" value="Annexin_sf"/>
</dbReference>
<organism evidence="2">
    <name type="scientific">Hexamita inflata</name>
    <dbReference type="NCBI Taxonomy" id="28002"/>
    <lineage>
        <taxon>Eukaryota</taxon>
        <taxon>Metamonada</taxon>
        <taxon>Diplomonadida</taxon>
        <taxon>Hexamitidae</taxon>
        <taxon>Hexamitinae</taxon>
        <taxon>Hexamita</taxon>
    </lineage>
</organism>
<dbReference type="Gene3D" id="1.10.220.10">
    <property type="entry name" value="Annexin"/>
    <property type="match status" value="2"/>
</dbReference>
<dbReference type="GO" id="GO:0001786">
    <property type="term" value="F:phosphatidylserine binding"/>
    <property type="evidence" value="ECO:0007669"/>
    <property type="project" value="TreeGrafter"/>
</dbReference>
<evidence type="ECO:0000313" key="3">
    <source>
        <dbReference type="EMBL" id="CAL5974520.1"/>
    </source>
</evidence>
<evidence type="ECO:0000313" key="2">
    <source>
        <dbReference type="EMBL" id="CAI9930616.1"/>
    </source>
</evidence>
<dbReference type="PANTHER" id="PTHR10502:SF102">
    <property type="entry name" value="ANNEXIN B11"/>
    <property type="match status" value="1"/>
</dbReference>
<dbReference type="GO" id="GO:0005509">
    <property type="term" value="F:calcium ion binding"/>
    <property type="evidence" value="ECO:0007669"/>
    <property type="project" value="InterPro"/>
</dbReference>
<sequence length="306" mass="35669">MGCAPETPYVRTTIEQAVTDLNADLSSKKPSLEYFRVMTHFDLSERQQINREYSAKYGDLAADLAHFPLLLNYLAVNYFEDRITLWAKSIHNAMDGLGTNEHELIWLILLQSTDTKQLVEEKYTELFNENLSQRVHQETNTQNWAKLIRCKLRNKNEMEVDVNEMADRIDRAANAMLADSACFINLLCKVEPHCYREVIQRYQEEYENFEGVLKKEFFGNTEYAFLLMNDWLINPVTAVARLINRFIEGIGTMDQQLCLCTLLFSDRYKKGLIRTAYKKYGNMAEDVKFDTLLYGKAVLIMWGLEE</sequence>
<proteinExistence type="inferred from homology"/>
<dbReference type="GO" id="GO:0005737">
    <property type="term" value="C:cytoplasm"/>
    <property type="evidence" value="ECO:0007669"/>
    <property type="project" value="TreeGrafter"/>
</dbReference>
<dbReference type="GO" id="GO:0005544">
    <property type="term" value="F:calcium-dependent phospholipid binding"/>
    <property type="evidence" value="ECO:0007669"/>
    <property type="project" value="InterPro"/>
</dbReference>
<dbReference type="GO" id="GO:0005886">
    <property type="term" value="C:plasma membrane"/>
    <property type="evidence" value="ECO:0007669"/>
    <property type="project" value="TreeGrafter"/>
</dbReference>
<comment type="similarity">
    <text evidence="1">Belongs to the annexin family.</text>
</comment>
<name>A0AA86P2U7_9EUKA</name>
<reference evidence="3 4" key="2">
    <citation type="submission" date="2024-07" db="EMBL/GenBank/DDBJ databases">
        <authorList>
            <person name="Akdeniz Z."/>
        </authorList>
    </citation>
    <scope>NUCLEOTIDE SEQUENCE [LARGE SCALE GENOMIC DNA]</scope>
</reference>
<reference evidence="2" key="1">
    <citation type="submission" date="2023-06" db="EMBL/GenBank/DDBJ databases">
        <authorList>
            <person name="Kurt Z."/>
        </authorList>
    </citation>
    <scope>NUCLEOTIDE SEQUENCE</scope>
</reference>
<dbReference type="PANTHER" id="PTHR10502">
    <property type="entry name" value="ANNEXIN"/>
    <property type="match status" value="1"/>
</dbReference>
<comment type="caution">
    <text evidence="2">The sequence shown here is derived from an EMBL/GenBank/DDBJ whole genome shotgun (WGS) entry which is preliminary data.</text>
</comment>
<dbReference type="EMBL" id="CAXDID020000005">
    <property type="protein sequence ID" value="CAL5974520.1"/>
    <property type="molecule type" value="Genomic_DNA"/>
</dbReference>
<dbReference type="AlphaFoldDB" id="A0AA86P2U7"/>
<dbReference type="EMBL" id="CATOUU010000464">
    <property type="protein sequence ID" value="CAI9930616.1"/>
    <property type="molecule type" value="Genomic_DNA"/>
</dbReference>
<accession>A0AA86P2U7</accession>
<gene>
    <name evidence="2" type="ORF">HINF_LOCUS18261</name>
    <name evidence="3" type="ORF">HINF_LOCUS2894</name>
</gene>
<evidence type="ECO:0000313" key="4">
    <source>
        <dbReference type="Proteomes" id="UP001642409"/>
    </source>
</evidence>
<protein>
    <submittedName>
        <fullName evidence="2">Annexin 9</fullName>
    </submittedName>
    <submittedName>
        <fullName evidence="3">Annexin_9</fullName>
    </submittedName>
</protein>